<dbReference type="PANTHER" id="PTHR21152:SF40">
    <property type="entry name" value="ALANINE--GLYOXYLATE AMINOTRANSFERASE"/>
    <property type="match status" value="1"/>
</dbReference>
<comment type="similarity">
    <text evidence="2">Belongs to the class-V pyridoxal-phosphate-dependent aminotransferase family.</text>
</comment>
<feature type="modified residue" description="N6-(pyridoxal phosphate)lysine" evidence="5">
    <location>
        <position position="197"/>
    </location>
</feature>
<keyword evidence="3 5" id="KW-0663">Pyridoxal phosphate</keyword>
<evidence type="ECO:0000256" key="3">
    <source>
        <dbReference type="ARBA" id="ARBA00022898"/>
    </source>
</evidence>
<dbReference type="Gene3D" id="3.40.640.10">
    <property type="entry name" value="Type I PLP-dependent aspartate aminotransferase-like (Major domain)"/>
    <property type="match status" value="1"/>
</dbReference>
<dbReference type="GO" id="GO:0016491">
    <property type="term" value="F:oxidoreductase activity"/>
    <property type="evidence" value="ECO:0007669"/>
    <property type="project" value="UniProtKB-KW"/>
</dbReference>
<evidence type="ECO:0000256" key="5">
    <source>
        <dbReference type="PIRSR" id="PIRSR000524-50"/>
    </source>
</evidence>
<reference evidence="7 8" key="1">
    <citation type="submission" date="2017-05" db="EMBL/GenBank/DDBJ databases">
        <authorList>
            <person name="Song R."/>
            <person name="Chenine A.L."/>
            <person name="Ruprecht R.M."/>
        </authorList>
    </citation>
    <scope>NUCLEOTIDE SEQUENCE [LARGE SCALE GENOMIC DNA]</scope>
    <source>
        <strain evidence="7 8">CECT 8899</strain>
    </source>
</reference>
<comment type="cofactor">
    <cofactor evidence="1 5">
        <name>pyridoxal 5'-phosphate</name>
        <dbReference type="ChEBI" id="CHEBI:597326"/>
    </cofactor>
</comment>
<dbReference type="OrthoDB" id="389074at2"/>
<dbReference type="GO" id="GO:0008453">
    <property type="term" value="F:alanine-glyoxylate transaminase activity"/>
    <property type="evidence" value="ECO:0007669"/>
    <property type="project" value="TreeGrafter"/>
</dbReference>
<dbReference type="GO" id="GO:0019265">
    <property type="term" value="P:glycine biosynthetic process, by transamination of glyoxylate"/>
    <property type="evidence" value="ECO:0007669"/>
    <property type="project" value="TreeGrafter"/>
</dbReference>
<dbReference type="SUPFAM" id="SSF53383">
    <property type="entry name" value="PLP-dependent transferases"/>
    <property type="match status" value="1"/>
</dbReference>
<evidence type="ECO:0000256" key="4">
    <source>
        <dbReference type="PIRSR" id="PIRSR000524-1"/>
    </source>
</evidence>
<dbReference type="AlphaFoldDB" id="A0A238LGV4"/>
<keyword evidence="7" id="KW-0560">Oxidoreductase</keyword>
<evidence type="ECO:0000313" key="7">
    <source>
        <dbReference type="EMBL" id="SMY08967.1"/>
    </source>
</evidence>
<dbReference type="PANTHER" id="PTHR21152">
    <property type="entry name" value="AMINOTRANSFERASE CLASS V"/>
    <property type="match status" value="1"/>
</dbReference>
<evidence type="ECO:0000313" key="8">
    <source>
        <dbReference type="Proteomes" id="UP000201613"/>
    </source>
</evidence>
<dbReference type="FunFam" id="3.90.1150.10:FF:000204">
    <property type="entry name" value="Hypothetical aminotransferase"/>
    <property type="match status" value="1"/>
</dbReference>
<dbReference type="InterPro" id="IPR015422">
    <property type="entry name" value="PyrdxlP-dep_Trfase_small"/>
</dbReference>
<evidence type="ECO:0000256" key="1">
    <source>
        <dbReference type="ARBA" id="ARBA00001933"/>
    </source>
</evidence>
<dbReference type="Pfam" id="PF00266">
    <property type="entry name" value="Aminotran_5"/>
    <property type="match status" value="1"/>
</dbReference>
<keyword evidence="8" id="KW-1185">Reference proteome</keyword>
<dbReference type="Gene3D" id="3.90.1150.10">
    <property type="entry name" value="Aspartate Aminotransferase, domain 1"/>
    <property type="match status" value="1"/>
</dbReference>
<evidence type="ECO:0000259" key="6">
    <source>
        <dbReference type="Pfam" id="PF00266"/>
    </source>
</evidence>
<dbReference type="EC" id="1.12.-.-" evidence="7"/>
<protein>
    <submittedName>
        <fullName evidence="7">Soluble hydrogenase 42 kDa subunit</fullName>
        <ecNumber evidence="7">1.12.-.-</ecNumber>
    </submittedName>
</protein>
<dbReference type="RefSeq" id="WP_093993153.1">
    <property type="nucleotide sequence ID" value="NZ_FXZK01000006.1"/>
</dbReference>
<dbReference type="EMBL" id="FXZK01000006">
    <property type="protein sequence ID" value="SMY08967.1"/>
    <property type="molecule type" value="Genomic_DNA"/>
</dbReference>
<name>A0A238LGV4_9RHOB</name>
<sequence length="393" mass="42634">MLANGRPYLAIPGPSVMPDRVLNAMHRASPNIYTGQLHEVTHSLIPDLKSLARTDGNCAIYIGNGHAAWEAALANILSRGDHVLVLATGRFGHGWADIARGMGINAEVLDFGQQKDVDLERVEAALAADTGHRFKAVLMVHVDTSTSVKNDVPGMREVLDQSGHPALLCVDCIASFACDRFEMDAWGVDVMVSACQKGLMTPPGLGLVYFNEKADSARETADLATSYWDWRPRVDPEQYYQFFNGTAPTHHIYGLREALDMIAEEGLEAVWARHERLARTIWAAFDAWGREGQMALNIADPNKRSHAVTSAYAGPGDGDRLREWCERVAGVTLGIGLGREPADAYFRIGHMGHVNAHMVLGVLAVMDAGLKALEIPHGVGALEAAAKVVAEAR</sequence>
<feature type="domain" description="Aminotransferase class V" evidence="6">
    <location>
        <begin position="60"/>
        <end position="288"/>
    </location>
</feature>
<dbReference type="GO" id="GO:0004760">
    <property type="term" value="F:L-serine-pyruvate transaminase activity"/>
    <property type="evidence" value="ECO:0007669"/>
    <property type="project" value="TreeGrafter"/>
</dbReference>
<dbReference type="InterPro" id="IPR024169">
    <property type="entry name" value="SP_NH2Trfase/AEP_transaminase"/>
</dbReference>
<dbReference type="InterPro" id="IPR000192">
    <property type="entry name" value="Aminotrans_V_dom"/>
</dbReference>
<evidence type="ECO:0000256" key="2">
    <source>
        <dbReference type="ARBA" id="ARBA00009236"/>
    </source>
</evidence>
<proteinExistence type="inferred from homology"/>
<feature type="binding site" evidence="4">
    <location>
        <position position="347"/>
    </location>
    <ligand>
        <name>substrate</name>
    </ligand>
</feature>
<dbReference type="Proteomes" id="UP000201613">
    <property type="component" value="Unassembled WGS sequence"/>
</dbReference>
<gene>
    <name evidence="7" type="ORF">LOM8899_03127</name>
</gene>
<accession>A0A238LGV4</accession>
<dbReference type="InterPro" id="IPR015421">
    <property type="entry name" value="PyrdxlP-dep_Trfase_major"/>
</dbReference>
<dbReference type="PIRSF" id="PIRSF000524">
    <property type="entry name" value="SPT"/>
    <property type="match status" value="1"/>
</dbReference>
<organism evidence="7 8">
    <name type="scientific">Flavimaricola marinus</name>
    <dbReference type="NCBI Taxonomy" id="1819565"/>
    <lineage>
        <taxon>Bacteria</taxon>
        <taxon>Pseudomonadati</taxon>
        <taxon>Pseudomonadota</taxon>
        <taxon>Alphaproteobacteria</taxon>
        <taxon>Rhodobacterales</taxon>
        <taxon>Paracoccaceae</taxon>
        <taxon>Flavimaricola</taxon>
    </lineage>
</organism>
<dbReference type="InterPro" id="IPR015424">
    <property type="entry name" value="PyrdxlP-dep_Trfase"/>
</dbReference>